<sequence length="186" mass="21468">MKKLKRLLLLSLLIPFLLTNKSSFAKEEDRKVETVELKEVEEKEESIKKTDSKKEEKETKTKEESDSNKNKDSKKEKVVYKFTSQAEAEKIVAKLKAGKKYILREIKAPEGYQKAKDIEFIVRKDGVEQEIKVVNQKIEKEIPKKKKPMSKTGIGKNMLLPFMLLVSGIGGGLFFYIKRKNTDKID</sequence>
<evidence type="ECO:0000313" key="6">
    <source>
        <dbReference type="Proteomes" id="UP000823123"/>
    </source>
</evidence>
<evidence type="ECO:0000313" key="5">
    <source>
        <dbReference type="EMBL" id="MBK1469023.1"/>
    </source>
</evidence>
<reference evidence="5 6" key="1">
    <citation type="submission" date="2020-09" db="EMBL/GenBank/DDBJ databases">
        <title>Parvimonas S3374 sp. nov.</title>
        <authorList>
            <person name="Buhl M."/>
        </authorList>
    </citation>
    <scope>NUCLEOTIDE SEQUENCE [LARGE SCALE GENOMIC DNA]</scope>
    <source>
        <strain evidence="5 6">S3374</strain>
    </source>
</reference>
<dbReference type="RefSeq" id="WP_201275878.1">
    <property type="nucleotide sequence ID" value="NZ_JACVDA010000020.1"/>
</dbReference>
<name>A0ABS1CAS1_9FIRM</name>
<evidence type="ECO:0000256" key="3">
    <source>
        <dbReference type="SAM" id="SignalP"/>
    </source>
</evidence>
<organism evidence="5 6">
    <name type="scientific">Parvimonas parva</name>
    <dbReference type="NCBI Taxonomy" id="2769485"/>
    <lineage>
        <taxon>Bacteria</taxon>
        <taxon>Bacillati</taxon>
        <taxon>Bacillota</taxon>
        <taxon>Tissierellia</taxon>
        <taxon>Tissierellales</taxon>
        <taxon>Peptoniphilaceae</taxon>
        <taxon>Parvimonas</taxon>
    </lineage>
</organism>
<protein>
    <submittedName>
        <fullName evidence="5">Prealbumin-like fold domain-containing protein</fullName>
    </submittedName>
</protein>
<keyword evidence="6" id="KW-1185">Reference proteome</keyword>
<keyword evidence="2" id="KW-0812">Transmembrane</keyword>
<comment type="caution">
    <text evidence="5">The sequence shown here is derived from an EMBL/GenBank/DDBJ whole genome shotgun (WGS) entry which is preliminary data.</text>
</comment>
<feature type="signal peptide" evidence="3">
    <location>
        <begin position="1"/>
        <end position="25"/>
    </location>
</feature>
<keyword evidence="3" id="KW-0732">Signal</keyword>
<proteinExistence type="predicted"/>
<gene>
    <name evidence="5" type="ORF">IBJ83_06810</name>
</gene>
<feature type="transmembrane region" description="Helical" evidence="2">
    <location>
        <begin position="158"/>
        <end position="177"/>
    </location>
</feature>
<dbReference type="InterPro" id="IPR013783">
    <property type="entry name" value="Ig-like_fold"/>
</dbReference>
<keyword evidence="2" id="KW-1133">Transmembrane helix</keyword>
<keyword evidence="2" id="KW-0472">Membrane</keyword>
<feature type="region of interest" description="Disordered" evidence="1">
    <location>
        <begin position="39"/>
        <end position="73"/>
    </location>
</feature>
<dbReference type="InterPro" id="IPR041033">
    <property type="entry name" value="SpaA_PFL_dom_1"/>
</dbReference>
<dbReference type="Pfam" id="PF17802">
    <property type="entry name" value="SpaA"/>
    <property type="match status" value="1"/>
</dbReference>
<feature type="chain" id="PRO_5047328639" evidence="3">
    <location>
        <begin position="26"/>
        <end position="186"/>
    </location>
</feature>
<evidence type="ECO:0000256" key="1">
    <source>
        <dbReference type="SAM" id="MobiDB-lite"/>
    </source>
</evidence>
<dbReference type="EMBL" id="JACVDA010000020">
    <property type="protein sequence ID" value="MBK1469023.1"/>
    <property type="molecule type" value="Genomic_DNA"/>
</dbReference>
<feature type="domain" description="SpaA-like prealbumin fold" evidence="4">
    <location>
        <begin position="47"/>
        <end position="137"/>
    </location>
</feature>
<evidence type="ECO:0000256" key="2">
    <source>
        <dbReference type="SAM" id="Phobius"/>
    </source>
</evidence>
<dbReference type="Proteomes" id="UP000823123">
    <property type="component" value="Unassembled WGS sequence"/>
</dbReference>
<evidence type="ECO:0000259" key="4">
    <source>
        <dbReference type="Pfam" id="PF17802"/>
    </source>
</evidence>
<accession>A0ABS1CAS1</accession>
<dbReference type="Gene3D" id="2.60.40.10">
    <property type="entry name" value="Immunoglobulins"/>
    <property type="match status" value="1"/>
</dbReference>